<dbReference type="PIRSF" id="PIRSF003097">
    <property type="entry name" value="FtsX"/>
    <property type="match status" value="1"/>
</dbReference>
<evidence type="ECO:0000259" key="12">
    <source>
        <dbReference type="Pfam" id="PF02687"/>
    </source>
</evidence>
<feature type="domain" description="ABC3 transporter permease C-terminal" evidence="12">
    <location>
        <begin position="178"/>
        <end position="299"/>
    </location>
</feature>
<evidence type="ECO:0000256" key="6">
    <source>
        <dbReference type="ARBA" id="ARBA00022692"/>
    </source>
</evidence>
<feature type="transmembrane region" description="Helical" evidence="11">
    <location>
        <begin position="272"/>
        <end position="296"/>
    </location>
</feature>
<dbReference type="PROSITE" id="PS51257">
    <property type="entry name" value="PROKAR_LIPOPROTEIN"/>
    <property type="match status" value="1"/>
</dbReference>
<dbReference type="InterPro" id="IPR058204">
    <property type="entry name" value="FtsX_firmicutes-type"/>
</dbReference>
<dbReference type="AlphaFoldDB" id="A0AB73SZY6"/>
<evidence type="ECO:0000259" key="13">
    <source>
        <dbReference type="Pfam" id="PF18075"/>
    </source>
</evidence>
<dbReference type="EMBL" id="QGGY01000014">
    <property type="protein sequence ID" value="PWJ73065.1"/>
    <property type="molecule type" value="Genomic_DNA"/>
</dbReference>
<name>A0AB73SZY6_9FIRM</name>
<gene>
    <name evidence="14" type="ORF">C7383_11432</name>
</gene>
<evidence type="ECO:0000256" key="9">
    <source>
        <dbReference type="ARBA" id="ARBA00023306"/>
    </source>
</evidence>
<keyword evidence="6 11" id="KW-0812">Transmembrane</keyword>
<keyword evidence="9 10" id="KW-0131">Cell cycle</keyword>
<sequence length="302" mass="33214">MRISGVSYIVKQGFKNIAHNKWFSLASVATITACIFLFGIFYSIVANFGHIVKSAEEGVAVTVFFEEGTTQEAMDNAGKLIEARPEVARIEFISAEQAWEDFKEQYFKDSANLAEGFEADNPLAHSANYEVYLKDVEDQSQLVEYIKGLDGVRKVNQSEAAATTLSTFNLLIGYVSAAIIVVLLLVSVFLISNTIAVGIEVRKEEIGIMKLIGAKDAVVRAPFLIEGMLIGLAGSVIPLVILYFGYREVISYVLSRFRPLQDFLKFLPAEQVFLTLVPVSLALGLGIGLLGSYITVRKHLKV</sequence>
<evidence type="ECO:0000256" key="1">
    <source>
        <dbReference type="ARBA" id="ARBA00004651"/>
    </source>
</evidence>
<dbReference type="PANTHER" id="PTHR47755:SF1">
    <property type="entry name" value="CELL DIVISION PROTEIN FTSX"/>
    <property type="match status" value="1"/>
</dbReference>
<evidence type="ECO:0000256" key="4">
    <source>
        <dbReference type="ARBA" id="ARBA00022475"/>
    </source>
</evidence>
<comment type="caution">
    <text evidence="14">The sequence shown here is derived from an EMBL/GenBank/DDBJ whole genome shotgun (WGS) entry which is preliminary data.</text>
</comment>
<feature type="transmembrane region" description="Helical" evidence="11">
    <location>
        <begin position="217"/>
        <end position="246"/>
    </location>
</feature>
<keyword evidence="4 10" id="KW-1003">Cell membrane</keyword>
<evidence type="ECO:0000256" key="2">
    <source>
        <dbReference type="ARBA" id="ARBA00007379"/>
    </source>
</evidence>
<dbReference type="InterPro" id="IPR004513">
    <property type="entry name" value="FtsX"/>
</dbReference>
<keyword evidence="7 11" id="KW-1133">Transmembrane helix</keyword>
<accession>A0AB73SZY6</accession>
<evidence type="ECO:0000256" key="11">
    <source>
        <dbReference type="SAM" id="Phobius"/>
    </source>
</evidence>
<keyword evidence="15" id="KW-1185">Reference proteome</keyword>
<reference evidence="14 15" key="1">
    <citation type="submission" date="2018-05" db="EMBL/GenBank/DDBJ databases">
        <authorList>
            <person name="Goeker M."/>
            <person name="Huntemann M."/>
            <person name="Clum A."/>
            <person name="Pillay M."/>
            <person name="Palaniappan K."/>
            <person name="Varghese N."/>
            <person name="Mikhailova N."/>
            <person name="Stamatis D."/>
            <person name="Reddy T."/>
            <person name="Daum C."/>
            <person name="Shapiro N."/>
            <person name="Ivanova N."/>
            <person name="Kyrpides N."/>
            <person name="Woyke T."/>
        </authorList>
    </citation>
    <scope>NUCLEOTIDE SEQUENCE [LARGE SCALE GENOMIC DNA]</scope>
    <source>
        <strain evidence="14 15">DSM 26524</strain>
    </source>
</reference>
<evidence type="ECO:0000256" key="8">
    <source>
        <dbReference type="ARBA" id="ARBA00023136"/>
    </source>
</evidence>
<dbReference type="GO" id="GO:0051301">
    <property type="term" value="P:cell division"/>
    <property type="evidence" value="ECO:0007669"/>
    <property type="project" value="UniProtKB-KW"/>
</dbReference>
<evidence type="ECO:0000313" key="14">
    <source>
        <dbReference type="EMBL" id="PWJ73065.1"/>
    </source>
</evidence>
<dbReference type="RefSeq" id="WP_109747931.1">
    <property type="nucleotide sequence ID" value="NZ_JANKBI010000014.1"/>
</dbReference>
<evidence type="ECO:0000313" key="15">
    <source>
        <dbReference type="Proteomes" id="UP000245412"/>
    </source>
</evidence>
<dbReference type="InterPro" id="IPR040690">
    <property type="entry name" value="FtsX_ECD"/>
</dbReference>
<evidence type="ECO:0000256" key="7">
    <source>
        <dbReference type="ARBA" id="ARBA00022989"/>
    </source>
</evidence>
<evidence type="ECO:0000256" key="3">
    <source>
        <dbReference type="ARBA" id="ARBA00021907"/>
    </source>
</evidence>
<evidence type="ECO:0000256" key="10">
    <source>
        <dbReference type="PIRNR" id="PIRNR003097"/>
    </source>
</evidence>
<feature type="transmembrane region" description="Helical" evidence="11">
    <location>
        <begin position="171"/>
        <end position="196"/>
    </location>
</feature>
<comment type="similarity">
    <text evidence="2 10">Belongs to the ABC-4 integral membrane protein family. FtsX subfamily.</text>
</comment>
<dbReference type="Pfam" id="PF18075">
    <property type="entry name" value="FtsX_ECD"/>
    <property type="match status" value="1"/>
</dbReference>
<evidence type="ECO:0000256" key="5">
    <source>
        <dbReference type="ARBA" id="ARBA00022618"/>
    </source>
</evidence>
<keyword evidence="5 10" id="KW-0132">Cell division</keyword>
<comment type="function">
    <text evidence="10">Part of the ABC transporter FtsEX involved in asymmetric cellular division facilitating the initiation of sporulation.</text>
</comment>
<comment type="subcellular location">
    <subcellularLocation>
        <location evidence="1">Cell membrane</location>
        <topology evidence="1">Multi-pass membrane protein</topology>
    </subcellularLocation>
</comment>
<dbReference type="GO" id="GO:0005886">
    <property type="term" value="C:plasma membrane"/>
    <property type="evidence" value="ECO:0007669"/>
    <property type="project" value="UniProtKB-SubCell"/>
</dbReference>
<protein>
    <recommendedName>
        <fullName evidence="3 10">Cell division protein FtsX</fullName>
    </recommendedName>
</protein>
<dbReference type="Pfam" id="PF02687">
    <property type="entry name" value="FtsX"/>
    <property type="match status" value="1"/>
</dbReference>
<dbReference type="InterPro" id="IPR003838">
    <property type="entry name" value="ABC3_permease_C"/>
</dbReference>
<proteinExistence type="inferred from homology"/>
<organism evidence="14 15">
    <name type="scientific">Murimonas intestini</name>
    <dbReference type="NCBI Taxonomy" id="1337051"/>
    <lineage>
        <taxon>Bacteria</taxon>
        <taxon>Bacillati</taxon>
        <taxon>Bacillota</taxon>
        <taxon>Clostridia</taxon>
        <taxon>Lachnospirales</taxon>
        <taxon>Lachnospiraceae</taxon>
        <taxon>Murimonas</taxon>
    </lineage>
</organism>
<keyword evidence="8 10" id="KW-0472">Membrane</keyword>
<feature type="domain" description="FtsX extracellular" evidence="13">
    <location>
        <begin position="59"/>
        <end position="155"/>
    </location>
</feature>
<dbReference type="Gene3D" id="3.30.70.3040">
    <property type="match status" value="1"/>
</dbReference>
<dbReference type="PANTHER" id="PTHR47755">
    <property type="entry name" value="CELL DIVISION PROTEIN FTSX"/>
    <property type="match status" value="1"/>
</dbReference>
<feature type="transmembrane region" description="Helical" evidence="11">
    <location>
        <begin position="21"/>
        <end position="45"/>
    </location>
</feature>
<dbReference type="NCBIfam" id="NF038347">
    <property type="entry name" value="FtsX_Gpos"/>
    <property type="match status" value="1"/>
</dbReference>
<dbReference type="Proteomes" id="UP000245412">
    <property type="component" value="Unassembled WGS sequence"/>
</dbReference>